<feature type="transmembrane region" description="Helical" evidence="1">
    <location>
        <begin position="79"/>
        <end position="96"/>
    </location>
</feature>
<evidence type="ECO:0000256" key="1">
    <source>
        <dbReference type="SAM" id="Phobius"/>
    </source>
</evidence>
<feature type="transmembrane region" description="Helical" evidence="1">
    <location>
        <begin position="6"/>
        <end position="26"/>
    </location>
</feature>
<dbReference type="RefSeq" id="WP_143039941.1">
    <property type="nucleotide sequence ID" value="NZ_FNXF01000006.1"/>
</dbReference>
<sequence length="174" mass="18977">MPDITLSFALSQCLAAMAFISGIVAFQRYDRASMLKFWFVSALLNASHFAVLGQYEAALFVGLTAVRFLVAAISPRQRWMYCFLALSTLLIVLSYSNPVNLLPYLAAVVGTVGSFQKNVLLVRALMAVGATAWIIHNLLVGSPVAVLMELAFLSSNLVGYIRSRRQSLPAADNK</sequence>
<dbReference type="OrthoDB" id="7858522at2"/>
<dbReference type="Pfam" id="PF10688">
    <property type="entry name" value="Imp-YgjV"/>
    <property type="match status" value="1"/>
</dbReference>
<accession>A0A1H6LLF9</accession>
<keyword evidence="1" id="KW-0812">Transmembrane</keyword>
<organism evidence="2 3">
    <name type="scientific">Rheinheimera pacifica</name>
    <dbReference type="NCBI Taxonomy" id="173990"/>
    <lineage>
        <taxon>Bacteria</taxon>
        <taxon>Pseudomonadati</taxon>
        <taxon>Pseudomonadota</taxon>
        <taxon>Gammaproteobacteria</taxon>
        <taxon>Chromatiales</taxon>
        <taxon>Chromatiaceae</taxon>
        <taxon>Rheinheimera</taxon>
    </lineage>
</organism>
<keyword evidence="3" id="KW-1185">Reference proteome</keyword>
<proteinExistence type="predicted"/>
<dbReference type="AlphaFoldDB" id="A0A1H6LLF9"/>
<dbReference type="STRING" id="173990.SAMN05660691_02016"/>
<protein>
    <submittedName>
        <fullName evidence="2">Inner membrane protein</fullName>
    </submittedName>
</protein>
<reference evidence="3" key="1">
    <citation type="submission" date="2016-10" db="EMBL/GenBank/DDBJ databases">
        <authorList>
            <person name="Varghese N."/>
            <person name="Submissions S."/>
        </authorList>
    </citation>
    <scope>NUCLEOTIDE SEQUENCE [LARGE SCALE GENOMIC DNA]</scope>
    <source>
        <strain evidence="3">DSM 17616</strain>
    </source>
</reference>
<feature type="transmembrane region" description="Helical" evidence="1">
    <location>
        <begin position="57"/>
        <end position="74"/>
    </location>
</feature>
<keyword evidence="1" id="KW-1133">Transmembrane helix</keyword>
<dbReference type="Proteomes" id="UP000199371">
    <property type="component" value="Unassembled WGS sequence"/>
</dbReference>
<evidence type="ECO:0000313" key="3">
    <source>
        <dbReference type="Proteomes" id="UP000199371"/>
    </source>
</evidence>
<keyword evidence="1" id="KW-0472">Membrane</keyword>
<gene>
    <name evidence="2" type="ORF">SAMN05660691_02016</name>
</gene>
<name>A0A1H6LLF9_9GAMM</name>
<evidence type="ECO:0000313" key="2">
    <source>
        <dbReference type="EMBL" id="SEH89433.1"/>
    </source>
</evidence>
<dbReference type="EMBL" id="FNXF01000006">
    <property type="protein sequence ID" value="SEH89433.1"/>
    <property type="molecule type" value="Genomic_DNA"/>
</dbReference>
<dbReference type="InterPro" id="IPR019629">
    <property type="entry name" value="Uncharacterised_HI1736/YgjV"/>
</dbReference>